<evidence type="ECO:0000256" key="2">
    <source>
        <dbReference type="ARBA" id="ARBA00005695"/>
    </source>
</evidence>
<dbReference type="InterPro" id="IPR006311">
    <property type="entry name" value="TAT_signal"/>
</dbReference>
<dbReference type="Gene3D" id="3.10.105.10">
    <property type="entry name" value="Dipeptide-binding Protein, Domain 3"/>
    <property type="match status" value="1"/>
</dbReference>
<dbReference type="Proteomes" id="UP001596060">
    <property type="component" value="Unassembled WGS sequence"/>
</dbReference>
<evidence type="ECO:0000313" key="5">
    <source>
        <dbReference type="EMBL" id="MFC5508610.1"/>
    </source>
</evidence>
<dbReference type="PANTHER" id="PTHR30290">
    <property type="entry name" value="PERIPLASMIC BINDING COMPONENT OF ABC TRANSPORTER"/>
    <property type="match status" value="1"/>
</dbReference>
<dbReference type="InterPro" id="IPR000914">
    <property type="entry name" value="SBP_5_dom"/>
</dbReference>
<dbReference type="RefSeq" id="WP_377817838.1">
    <property type="nucleotide sequence ID" value="NZ_JBHSLU010000104.1"/>
</dbReference>
<keyword evidence="3" id="KW-0732">Signal</keyword>
<evidence type="ECO:0000256" key="3">
    <source>
        <dbReference type="ARBA" id="ARBA00022729"/>
    </source>
</evidence>
<dbReference type="Gene3D" id="3.40.190.10">
    <property type="entry name" value="Periplasmic binding protein-like II"/>
    <property type="match status" value="1"/>
</dbReference>
<gene>
    <name evidence="5" type="ORF">ACFPN9_25565</name>
</gene>
<comment type="subcellular location">
    <subcellularLocation>
        <location evidence="1">Periplasm</location>
    </subcellularLocation>
</comment>
<evidence type="ECO:0000259" key="4">
    <source>
        <dbReference type="Pfam" id="PF00496"/>
    </source>
</evidence>
<dbReference type="Pfam" id="PF00496">
    <property type="entry name" value="SBP_bac_5"/>
    <property type="match status" value="1"/>
</dbReference>
<evidence type="ECO:0000256" key="1">
    <source>
        <dbReference type="ARBA" id="ARBA00004418"/>
    </source>
</evidence>
<dbReference type="InterPro" id="IPR039424">
    <property type="entry name" value="SBP_5"/>
</dbReference>
<protein>
    <submittedName>
        <fullName evidence="5">ABC transporter substrate-binding protein</fullName>
    </submittedName>
</protein>
<dbReference type="CDD" id="cd08517">
    <property type="entry name" value="PBP2_NikA_DppA_OppA_like_13"/>
    <property type="match status" value="1"/>
</dbReference>
<proteinExistence type="inferred from homology"/>
<dbReference type="SUPFAM" id="SSF53850">
    <property type="entry name" value="Periplasmic binding protein-like II"/>
    <property type="match status" value="1"/>
</dbReference>
<organism evidence="5 6">
    <name type="scientific">Bosea massiliensis</name>
    <dbReference type="NCBI Taxonomy" id="151419"/>
    <lineage>
        <taxon>Bacteria</taxon>
        <taxon>Pseudomonadati</taxon>
        <taxon>Pseudomonadota</taxon>
        <taxon>Alphaproteobacteria</taxon>
        <taxon>Hyphomicrobiales</taxon>
        <taxon>Boseaceae</taxon>
        <taxon>Bosea</taxon>
    </lineage>
</organism>
<sequence>MPISRRDFLNTGLSAGLASLTLGHGHPALAETPVRGGTLIVAQSSEPTHLNLAVQANNAASLISPKIFDGLLTYEFDFSPKPQLARDWKLSPDGLELVFHLRPNVRWHDSKPFTAADVVFSYDQAWRKFSPRAASLFGSVESVTAPDELTVVWKLSKPAPHLLLAFASHILQIIPRHLYEGTDLLKNAANLKPIGTGPFRFASWERGSHIRLVRNEDYWDQPRPHLDAVIYRFLPDASARAVALETGEAAIVTESGVPGGEIGRLLSLPSIEGTKAGYDYAGLSTYFMFNLDRPIFQDVRVRQAFAHLIDRQFLIEHVWYGNGRPATGPFSSSLQQFYSAQVPHYPLDVEKARQLLDEAGLKPDANGIRLSITHDFVPLGEAYQRTAEYLRDAFAKAGIALRIRSQDMGSYTRRIYTERDFDTANYLLSGGPDPAIGVQRLYWSQGFKVGAPFSNGAHYASKTVDDLLVAAAAEADVARRRKLYLDFQIETQRDLPQIPLVDVEVLTLTQKRLRRHTVSCEGPKGNFAEAFLLPK</sequence>
<name>A0ABW0P7J2_9HYPH</name>
<dbReference type="EMBL" id="JBHSLU010000104">
    <property type="protein sequence ID" value="MFC5508610.1"/>
    <property type="molecule type" value="Genomic_DNA"/>
</dbReference>
<dbReference type="PANTHER" id="PTHR30290:SF38">
    <property type="entry name" value="D,D-DIPEPTIDE-BINDING PERIPLASMIC PROTEIN DDPA-RELATED"/>
    <property type="match status" value="1"/>
</dbReference>
<accession>A0ABW0P7J2</accession>
<dbReference type="PIRSF" id="PIRSF002741">
    <property type="entry name" value="MppA"/>
    <property type="match status" value="1"/>
</dbReference>
<keyword evidence="6" id="KW-1185">Reference proteome</keyword>
<feature type="domain" description="Solute-binding protein family 5" evidence="4">
    <location>
        <begin position="80"/>
        <end position="443"/>
    </location>
</feature>
<dbReference type="PROSITE" id="PS51318">
    <property type="entry name" value="TAT"/>
    <property type="match status" value="1"/>
</dbReference>
<reference evidence="6" key="1">
    <citation type="journal article" date="2019" name="Int. J. Syst. Evol. Microbiol.">
        <title>The Global Catalogue of Microorganisms (GCM) 10K type strain sequencing project: providing services to taxonomists for standard genome sequencing and annotation.</title>
        <authorList>
            <consortium name="The Broad Institute Genomics Platform"/>
            <consortium name="The Broad Institute Genome Sequencing Center for Infectious Disease"/>
            <person name="Wu L."/>
            <person name="Ma J."/>
        </authorList>
    </citation>
    <scope>NUCLEOTIDE SEQUENCE [LARGE SCALE GENOMIC DNA]</scope>
    <source>
        <strain evidence="6">CCUG 43117</strain>
    </source>
</reference>
<evidence type="ECO:0000313" key="6">
    <source>
        <dbReference type="Proteomes" id="UP001596060"/>
    </source>
</evidence>
<comment type="caution">
    <text evidence="5">The sequence shown here is derived from an EMBL/GenBank/DDBJ whole genome shotgun (WGS) entry which is preliminary data.</text>
</comment>
<comment type="similarity">
    <text evidence="2">Belongs to the bacterial solute-binding protein 5 family.</text>
</comment>
<dbReference type="InterPro" id="IPR030678">
    <property type="entry name" value="Peptide/Ni-bd"/>
</dbReference>